<dbReference type="EnsemblMetazoa" id="AMIN014394-RA">
    <property type="protein sequence ID" value="AMIN014394-PA"/>
    <property type="gene ID" value="AMIN014394"/>
</dbReference>
<evidence type="ECO:0000313" key="1">
    <source>
        <dbReference type="EnsemblMetazoa" id="AMIN014394-PA"/>
    </source>
</evidence>
<evidence type="ECO:0000313" key="2">
    <source>
        <dbReference type="Proteomes" id="UP000075920"/>
    </source>
</evidence>
<organism evidence="1 2">
    <name type="scientific">Anopheles minimus</name>
    <dbReference type="NCBI Taxonomy" id="112268"/>
    <lineage>
        <taxon>Eukaryota</taxon>
        <taxon>Metazoa</taxon>
        <taxon>Ecdysozoa</taxon>
        <taxon>Arthropoda</taxon>
        <taxon>Hexapoda</taxon>
        <taxon>Insecta</taxon>
        <taxon>Pterygota</taxon>
        <taxon>Neoptera</taxon>
        <taxon>Endopterygota</taxon>
        <taxon>Diptera</taxon>
        <taxon>Nematocera</taxon>
        <taxon>Culicoidea</taxon>
        <taxon>Culicidae</taxon>
        <taxon>Anophelinae</taxon>
        <taxon>Anopheles</taxon>
    </lineage>
</organism>
<protein>
    <submittedName>
        <fullName evidence="1">Uncharacterized protein</fullName>
    </submittedName>
</protein>
<accession>A0A182WNX2</accession>
<reference evidence="1" key="2">
    <citation type="submission" date="2020-05" db="UniProtKB">
        <authorList>
            <consortium name="EnsemblMetazoa"/>
        </authorList>
    </citation>
    <scope>IDENTIFICATION</scope>
    <source>
        <strain evidence="1">MINIMUS1</strain>
    </source>
</reference>
<dbReference type="Proteomes" id="UP000075920">
    <property type="component" value="Unassembled WGS sequence"/>
</dbReference>
<sequence length="17" mass="2084">MSFSKWRNTILPAWLHP</sequence>
<proteinExistence type="predicted"/>
<dbReference type="VEuPathDB" id="VectorBase:AMIN014394"/>
<keyword evidence="2" id="KW-1185">Reference proteome</keyword>
<dbReference type="AlphaFoldDB" id="A0A182WNX2"/>
<reference evidence="2" key="1">
    <citation type="submission" date="2013-03" db="EMBL/GenBank/DDBJ databases">
        <title>The Genome Sequence of Anopheles minimus MINIMUS1.</title>
        <authorList>
            <consortium name="The Broad Institute Genomics Platform"/>
            <person name="Neafsey D.E."/>
            <person name="Walton C."/>
            <person name="Walker B."/>
            <person name="Young S.K."/>
            <person name="Zeng Q."/>
            <person name="Gargeya S."/>
            <person name="Fitzgerald M."/>
            <person name="Haas B."/>
            <person name="Abouelleil A."/>
            <person name="Allen A.W."/>
            <person name="Alvarado L."/>
            <person name="Arachchi H.M."/>
            <person name="Berlin A.M."/>
            <person name="Chapman S.B."/>
            <person name="Gainer-Dewar J."/>
            <person name="Goldberg J."/>
            <person name="Griggs A."/>
            <person name="Gujja S."/>
            <person name="Hansen M."/>
            <person name="Howarth C."/>
            <person name="Imamovic A."/>
            <person name="Ireland A."/>
            <person name="Larimer J."/>
            <person name="McCowan C."/>
            <person name="Murphy C."/>
            <person name="Pearson M."/>
            <person name="Poon T.W."/>
            <person name="Priest M."/>
            <person name="Roberts A."/>
            <person name="Saif S."/>
            <person name="Shea T."/>
            <person name="Sisk P."/>
            <person name="Sykes S."/>
            <person name="Wortman J."/>
            <person name="Nusbaum C."/>
            <person name="Birren B."/>
        </authorList>
    </citation>
    <scope>NUCLEOTIDE SEQUENCE [LARGE SCALE GENOMIC DNA]</scope>
    <source>
        <strain evidence="2">MINIMUS1</strain>
    </source>
</reference>
<name>A0A182WNX2_9DIPT</name>